<dbReference type="InterPro" id="IPR050464">
    <property type="entry name" value="Zeta_carotene_desat/Oxidored"/>
</dbReference>
<protein>
    <submittedName>
        <fullName evidence="3">NAD/FAD-binding protein</fullName>
    </submittedName>
</protein>
<dbReference type="Proteomes" id="UP001230654">
    <property type="component" value="Unassembled WGS sequence"/>
</dbReference>
<evidence type="ECO:0000259" key="2">
    <source>
        <dbReference type="Pfam" id="PF01593"/>
    </source>
</evidence>
<name>A0ABU0NHW9_STRRH</name>
<dbReference type="RefSeq" id="WP_307160818.1">
    <property type="nucleotide sequence ID" value="NZ_JAUSWV010000001.1"/>
</dbReference>
<dbReference type="Gene3D" id="3.50.50.60">
    <property type="entry name" value="FAD/NAD(P)-binding domain"/>
    <property type="match status" value="1"/>
</dbReference>
<dbReference type="Pfam" id="PF01593">
    <property type="entry name" value="Amino_oxidase"/>
    <property type="match status" value="1"/>
</dbReference>
<feature type="domain" description="Amine oxidase" evidence="2">
    <location>
        <begin position="41"/>
        <end position="315"/>
    </location>
</feature>
<dbReference type="EMBL" id="JAUSWV010000001">
    <property type="protein sequence ID" value="MDQ0578170.1"/>
    <property type="molecule type" value="Genomic_DNA"/>
</dbReference>
<comment type="caution">
    <text evidence="3">The sequence shown here is derived from an EMBL/GenBank/DDBJ whole genome shotgun (WGS) entry which is preliminary data.</text>
</comment>
<dbReference type="InterPro" id="IPR036188">
    <property type="entry name" value="FAD/NAD-bd_sf"/>
</dbReference>
<gene>
    <name evidence="3" type="ORF">QF030_000348</name>
</gene>
<evidence type="ECO:0000313" key="4">
    <source>
        <dbReference type="Proteomes" id="UP001230654"/>
    </source>
</evidence>
<dbReference type="PANTHER" id="PTHR42923:SF17">
    <property type="entry name" value="AMINE OXIDASE DOMAIN-CONTAINING PROTEIN"/>
    <property type="match status" value="1"/>
</dbReference>
<keyword evidence="4" id="KW-1185">Reference proteome</keyword>
<organism evidence="3 4">
    <name type="scientific">Streptomyces rishiriensis</name>
    <dbReference type="NCBI Taxonomy" id="68264"/>
    <lineage>
        <taxon>Bacteria</taxon>
        <taxon>Bacillati</taxon>
        <taxon>Actinomycetota</taxon>
        <taxon>Actinomycetes</taxon>
        <taxon>Kitasatosporales</taxon>
        <taxon>Streptomycetaceae</taxon>
        <taxon>Streptomyces</taxon>
    </lineage>
</organism>
<proteinExistence type="predicted"/>
<keyword evidence="1" id="KW-0732">Signal</keyword>
<dbReference type="PANTHER" id="PTHR42923">
    <property type="entry name" value="PROTOPORPHYRINOGEN OXIDASE"/>
    <property type="match status" value="1"/>
</dbReference>
<accession>A0ABU0NHW9</accession>
<feature type="signal peptide" evidence="1">
    <location>
        <begin position="1"/>
        <end position="24"/>
    </location>
</feature>
<feature type="chain" id="PRO_5045724086" evidence="1">
    <location>
        <begin position="25"/>
        <end position="453"/>
    </location>
</feature>
<reference evidence="3 4" key="1">
    <citation type="submission" date="2023-07" db="EMBL/GenBank/DDBJ databases">
        <title>Comparative genomics of wheat-associated soil bacteria to identify genetic determinants of phenazine resistance.</title>
        <authorList>
            <person name="Mouncey N."/>
        </authorList>
    </citation>
    <scope>NUCLEOTIDE SEQUENCE [LARGE SCALE GENOMIC DNA]</scope>
    <source>
        <strain evidence="3 4">B2I6</strain>
    </source>
</reference>
<dbReference type="InterPro" id="IPR002937">
    <property type="entry name" value="Amino_oxidase"/>
</dbReference>
<evidence type="ECO:0000313" key="3">
    <source>
        <dbReference type="EMBL" id="MDQ0578170.1"/>
    </source>
</evidence>
<dbReference type="SUPFAM" id="SSF51905">
    <property type="entry name" value="FAD/NAD(P)-binding domain"/>
    <property type="match status" value="1"/>
</dbReference>
<sequence>MTAAGLGAAAVLTGIAVGAKPAHAATAVSTRQRVVVIGGGIAGVATAWLLDGRHDVTLLEAAPSLGGHATSVPVDVDGHHVMVDIGAQFFGPYSHPIYNKLVTSVLQVPTVPNQLDNTVFQYGVPTPLMVSPSADRPITDLLQYLPALQAVAELMDRARDLEARRDWSTTVADLVEAMSVDETLKESFVYPYVASVNGATISQAKEFSARAALALAVRPLVNDKTEYVNARDGLQAVVSTLADECTSVTTRVNTRAVALLRSGDCYEITDSQGRVHLADQVVLALPPEPAAALVAQLPQAEPLFSAYSRFRYMPARIAIHRDPIYMPASPADWSSFNITRDGEYCEASISYARLRGDAPVYKSWVLHRREEPKQLLASMDFRHPLITPDFIQAQGQLQRRNGADGLWFAGSHVFDVDSQESALYSALTIAAELAPASANRLRLGTLPTSPATP</sequence>
<evidence type="ECO:0000256" key="1">
    <source>
        <dbReference type="SAM" id="SignalP"/>
    </source>
</evidence>